<keyword evidence="3" id="KW-1185">Reference proteome</keyword>
<accession>A0A1X2HLG1</accession>
<comment type="caution">
    <text evidence="2">The sequence shown here is derived from an EMBL/GenBank/DDBJ whole genome shotgun (WGS) entry which is preliminary data.</text>
</comment>
<dbReference type="GO" id="GO:0000009">
    <property type="term" value="F:alpha-1,6-mannosyltransferase activity"/>
    <property type="evidence" value="ECO:0007669"/>
    <property type="project" value="TreeGrafter"/>
</dbReference>
<organism evidence="2 3">
    <name type="scientific">Syncephalastrum racemosum</name>
    <name type="common">Filamentous fungus</name>
    <dbReference type="NCBI Taxonomy" id="13706"/>
    <lineage>
        <taxon>Eukaryota</taxon>
        <taxon>Fungi</taxon>
        <taxon>Fungi incertae sedis</taxon>
        <taxon>Mucoromycota</taxon>
        <taxon>Mucoromycotina</taxon>
        <taxon>Mucoromycetes</taxon>
        <taxon>Mucorales</taxon>
        <taxon>Syncephalastraceae</taxon>
        <taxon>Syncephalastrum</taxon>
    </lineage>
</organism>
<dbReference type="GO" id="GO:0000136">
    <property type="term" value="C:mannan polymerase complex"/>
    <property type="evidence" value="ECO:0007669"/>
    <property type="project" value="TreeGrafter"/>
</dbReference>
<gene>
    <name evidence="2" type="ORF">BCR43DRAFT_433787</name>
</gene>
<dbReference type="Pfam" id="PF03452">
    <property type="entry name" value="Anp1"/>
    <property type="match status" value="1"/>
</dbReference>
<dbReference type="PANTHER" id="PTHR43083">
    <property type="entry name" value="MANNAN POLYMERASE II"/>
    <property type="match status" value="1"/>
</dbReference>
<dbReference type="GO" id="GO:0006487">
    <property type="term" value="P:protein N-linked glycosylation"/>
    <property type="evidence" value="ECO:0007669"/>
    <property type="project" value="TreeGrafter"/>
</dbReference>
<evidence type="ECO:0000313" key="3">
    <source>
        <dbReference type="Proteomes" id="UP000242180"/>
    </source>
</evidence>
<dbReference type="Gene3D" id="3.90.550.10">
    <property type="entry name" value="Spore Coat Polysaccharide Biosynthesis Protein SpsA, Chain A"/>
    <property type="match status" value="1"/>
</dbReference>
<evidence type="ECO:0000313" key="2">
    <source>
        <dbReference type="EMBL" id="ORZ00122.1"/>
    </source>
</evidence>
<dbReference type="InterPro" id="IPR052086">
    <property type="entry name" value="Mannan_Polymerase_Subunit"/>
</dbReference>
<dbReference type="PANTHER" id="PTHR43083:SF6">
    <property type="entry name" value="MANNAN POLYMERASE COMPLEXES SUBUNIT MNN9"/>
    <property type="match status" value="1"/>
</dbReference>
<dbReference type="OrthoDB" id="2405412at2759"/>
<evidence type="ECO:0008006" key="4">
    <source>
        <dbReference type="Google" id="ProtNLM"/>
    </source>
</evidence>
<dbReference type="Proteomes" id="UP000242180">
    <property type="component" value="Unassembled WGS sequence"/>
</dbReference>
<evidence type="ECO:0000256" key="1">
    <source>
        <dbReference type="ARBA" id="ARBA00037964"/>
    </source>
</evidence>
<reference evidence="2 3" key="1">
    <citation type="submission" date="2016-07" db="EMBL/GenBank/DDBJ databases">
        <title>Pervasive Adenine N6-methylation of Active Genes in Fungi.</title>
        <authorList>
            <consortium name="DOE Joint Genome Institute"/>
            <person name="Mondo S.J."/>
            <person name="Dannebaum R.O."/>
            <person name="Kuo R.C."/>
            <person name="Labutti K."/>
            <person name="Haridas S."/>
            <person name="Kuo A."/>
            <person name="Salamov A."/>
            <person name="Ahrendt S.R."/>
            <person name="Lipzen A."/>
            <person name="Sullivan W."/>
            <person name="Andreopoulos W.B."/>
            <person name="Clum A."/>
            <person name="Lindquist E."/>
            <person name="Daum C."/>
            <person name="Ramamoorthy G.K."/>
            <person name="Gryganskyi A."/>
            <person name="Culley D."/>
            <person name="Magnuson J.K."/>
            <person name="James T.Y."/>
            <person name="O'Malley M.A."/>
            <person name="Stajich J.E."/>
            <person name="Spatafora J.W."/>
            <person name="Visel A."/>
            <person name="Grigoriev I.V."/>
        </authorList>
    </citation>
    <scope>NUCLEOTIDE SEQUENCE [LARGE SCALE GENOMIC DNA]</scope>
    <source>
        <strain evidence="2 3">NRRL 2496</strain>
    </source>
</reference>
<name>A0A1X2HLG1_SYNRA</name>
<protein>
    <recommendedName>
        <fullName evidence="4">Anp1-domain-containing protein</fullName>
    </recommendedName>
</protein>
<dbReference type="AlphaFoldDB" id="A0A1X2HLG1"/>
<comment type="similarity">
    <text evidence="1">Belongs to the ANP1/MMN9/VAN1 family.</text>
</comment>
<dbReference type="InParanoid" id="A0A1X2HLG1"/>
<proteinExistence type="inferred from homology"/>
<dbReference type="GO" id="GO:0000032">
    <property type="term" value="P:cell wall mannoprotein biosynthetic process"/>
    <property type="evidence" value="ECO:0007669"/>
    <property type="project" value="TreeGrafter"/>
</dbReference>
<dbReference type="OMA" id="LMEDYNQ"/>
<sequence length="302" mass="34849">MSYYLNLNGLNASAEASQRGERLLVLTPIQHDGVEYLERYFELLERTTYPNDLISVGLLVTDGQDTMDAVQRVVDAVEARQHRWYDSAGPAFHEIIVYDRHFTFEIPIRKQDAYEEQPYRRSMMARARNFLLSSALRDYHSWVAWVDVDLVEYPATIFDDLMRADVDVIVPNCLMARADNQYWAYDKNNWQETDYSLEKQKWIDPDFILMEGFDNIATGRTLLVDMPTHLGDEHKVPLDGVGATFTLVKSHVHREGANFPAFGYQHEIDSEAFGKVARSMGFSVYGIPSYRIYHAEKDTIAL</sequence>
<dbReference type="InterPro" id="IPR029044">
    <property type="entry name" value="Nucleotide-diphossugar_trans"/>
</dbReference>
<dbReference type="EMBL" id="MCGN01000002">
    <property type="protein sequence ID" value="ORZ00122.1"/>
    <property type="molecule type" value="Genomic_DNA"/>
</dbReference>